<name>A0ABW0T4Z8_9HYPH</name>
<evidence type="ECO:0000259" key="2">
    <source>
        <dbReference type="Pfam" id="PF05065"/>
    </source>
</evidence>
<evidence type="ECO:0000256" key="1">
    <source>
        <dbReference type="ARBA" id="ARBA00004328"/>
    </source>
</evidence>
<accession>A0ABW0T4Z8</accession>
<feature type="domain" description="Phage capsid-like C-terminal" evidence="2">
    <location>
        <begin position="130"/>
        <end position="398"/>
    </location>
</feature>
<keyword evidence="4" id="KW-1185">Reference proteome</keyword>
<dbReference type="Pfam" id="PF05065">
    <property type="entry name" value="Phage_capsid"/>
    <property type="match status" value="1"/>
</dbReference>
<dbReference type="RefSeq" id="WP_223019760.1">
    <property type="nucleotide sequence ID" value="NZ_CP078143.1"/>
</dbReference>
<dbReference type="Proteomes" id="UP001596107">
    <property type="component" value="Unassembled WGS sequence"/>
</dbReference>
<evidence type="ECO:0000313" key="3">
    <source>
        <dbReference type="EMBL" id="MFC5584447.1"/>
    </source>
</evidence>
<dbReference type="Gene3D" id="3.30.2320.10">
    <property type="entry name" value="hypothetical protein PF0899 domain"/>
    <property type="match status" value="1"/>
</dbReference>
<reference evidence="4" key="1">
    <citation type="journal article" date="2019" name="Int. J. Syst. Evol. Microbiol.">
        <title>The Global Catalogue of Microorganisms (GCM) 10K type strain sequencing project: providing services to taxonomists for standard genome sequencing and annotation.</title>
        <authorList>
            <consortium name="The Broad Institute Genomics Platform"/>
            <consortium name="The Broad Institute Genome Sequencing Center for Infectious Disease"/>
            <person name="Wu L."/>
            <person name="Ma J."/>
        </authorList>
    </citation>
    <scope>NUCLEOTIDE SEQUENCE [LARGE SCALE GENOMIC DNA]</scope>
    <source>
        <strain evidence="4">JCM 3366</strain>
    </source>
</reference>
<dbReference type="SUPFAM" id="SSF56563">
    <property type="entry name" value="Major capsid protein gp5"/>
    <property type="match status" value="1"/>
</dbReference>
<organism evidence="3 4">
    <name type="scientific">Nitratireductor kimnyeongensis</name>
    <dbReference type="NCBI Taxonomy" id="430679"/>
    <lineage>
        <taxon>Bacteria</taxon>
        <taxon>Pseudomonadati</taxon>
        <taxon>Pseudomonadota</taxon>
        <taxon>Alphaproteobacteria</taxon>
        <taxon>Hyphomicrobiales</taxon>
        <taxon>Phyllobacteriaceae</taxon>
        <taxon>Nitratireductor</taxon>
    </lineage>
</organism>
<dbReference type="Gene3D" id="3.30.2400.10">
    <property type="entry name" value="Major capsid protein gp5"/>
    <property type="match status" value="1"/>
</dbReference>
<dbReference type="EMBL" id="JBHSNB010000001">
    <property type="protein sequence ID" value="MFC5584447.1"/>
    <property type="molecule type" value="Genomic_DNA"/>
</dbReference>
<evidence type="ECO:0000313" key="4">
    <source>
        <dbReference type="Proteomes" id="UP001596107"/>
    </source>
</evidence>
<protein>
    <submittedName>
        <fullName evidence="3">Phage major capsid protein</fullName>
    </submittedName>
</protein>
<comment type="caution">
    <text evidence="3">The sequence shown here is derived from an EMBL/GenBank/DDBJ whole genome shotgun (WGS) entry which is preliminary data.</text>
</comment>
<dbReference type="NCBIfam" id="TIGR01554">
    <property type="entry name" value="major_cap_HK97"/>
    <property type="match status" value="1"/>
</dbReference>
<comment type="subcellular location">
    <subcellularLocation>
        <location evidence="1">Virion</location>
    </subcellularLocation>
</comment>
<gene>
    <name evidence="3" type="ORF">ACFPOD_04935</name>
</gene>
<dbReference type="InterPro" id="IPR024455">
    <property type="entry name" value="Phage_capsid"/>
</dbReference>
<proteinExistence type="predicted"/>
<sequence length="406" mass="43986">MADNELATKIGELGNSLAAIKETVGNLGSDLTAKVEQGASVSQELKDKTDKALSELGDVTTRLSDLERRAARETEAVERGFKSLGQAFIESEKFRSTDVTGGWRGSIRVRSENAAITSYPATVGSNTSVGTSLVPADRQAGIVRLPMQKFTIRDLVATGRTESNSIEYTRQVSRTNNAAVVSEGETKPYSDLTYELETAPVRTLAHLFKISRQMMDDAPYMMSEIDAEGTYGLKYVEEMQILKGDGTGQNLHGIIPQATAFAPAFNPEGETAIDRLRLAALQTVLSLYPASGFVLHPTDWARIETTKDNEGRYIVGNALSPIGPRLWGLPVAESMSMTPGTFLTGAFNIGAQIYDRMGVEVLLSTENADDFEKNLASVRIEERLAFAVKRPLAFVTGDIDTLTSAA</sequence>
<dbReference type="InterPro" id="IPR054612">
    <property type="entry name" value="Phage_capsid-like_C"/>
</dbReference>